<dbReference type="RefSeq" id="WP_206087681.1">
    <property type="nucleotide sequence ID" value="NZ_CP065053.1"/>
</dbReference>
<proteinExistence type="predicted"/>
<accession>A0AA48WAQ2</accession>
<evidence type="ECO:0000313" key="2">
    <source>
        <dbReference type="Proteomes" id="UP000662888"/>
    </source>
</evidence>
<dbReference type="Proteomes" id="UP000662888">
    <property type="component" value="Chromosome"/>
</dbReference>
<sequence>MQLDEQTRRKIEQLTGKNVPGLGRVNSLLEVSPGALELAVHLASLHGGSIPAIQYLRHMSRCTLAEAIDFLNGVRLANGQ</sequence>
<gene>
    <name evidence="1" type="ORF">IV454_21095</name>
</gene>
<protein>
    <submittedName>
        <fullName evidence="1">Uncharacterized protein</fullName>
    </submittedName>
</protein>
<organism evidence="1 2">
    <name type="scientific">Massilia antarctica</name>
    <dbReference type="NCBI Taxonomy" id="2765360"/>
    <lineage>
        <taxon>Bacteria</taxon>
        <taxon>Pseudomonadati</taxon>
        <taxon>Pseudomonadota</taxon>
        <taxon>Betaproteobacteria</taxon>
        <taxon>Burkholderiales</taxon>
        <taxon>Oxalobacteraceae</taxon>
        <taxon>Telluria group</taxon>
        <taxon>Massilia</taxon>
    </lineage>
</organism>
<keyword evidence="2" id="KW-1185">Reference proteome</keyword>
<dbReference type="EMBL" id="CP065053">
    <property type="protein sequence ID" value="QPI48039.1"/>
    <property type="molecule type" value="Genomic_DNA"/>
</dbReference>
<evidence type="ECO:0000313" key="1">
    <source>
        <dbReference type="EMBL" id="QPI48039.1"/>
    </source>
</evidence>
<reference evidence="1 2" key="1">
    <citation type="submission" date="2020-11" db="EMBL/GenBank/DDBJ databases">
        <authorList>
            <person name="Sun Q."/>
        </authorList>
    </citation>
    <scope>NUCLEOTIDE SEQUENCE [LARGE SCALE GENOMIC DNA]</scope>
    <source>
        <strain evidence="1 2">P8398</strain>
    </source>
</reference>
<name>A0AA48WAQ2_9BURK</name>